<dbReference type="GO" id="GO:0030030">
    <property type="term" value="P:cell projection organization"/>
    <property type="evidence" value="ECO:0007669"/>
    <property type="project" value="UniProtKB-KW"/>
</dbReference>
<protein>
    <submittedName>
        <fullName evidence="9">Intraflagellar transport protein 81</fullName>
    </submittedName>
</protein>
<dbReference type="Proteomes" id="UP001626550">
    <property type="component" value="Unassembled WGS sequence"/>
</dbReference>
<dbReference type="PANTHER" id="PTHR15614:SF2">
    <property type="entry name" value="INTRAFLAGELLAR TRANSPORT PROTEIN 81 HOMOLOG"/>
    <property type="match status" value="1"/>
</dbReference>
<feature type="domain" description="IFT81 calponin homology" evidence="8">
    <location>
        <begin position="1"/>
        <end position="75"/>
    </location>
</feature>
<name>A0ABD2Q8D4_9PLAT</name>
<dbReference type="GO" id="GO:0005929">
    <property type="term" value="C:cilium"/>
    <property type="evidence" value="ECO:0007669"/>
    <property type="project" value="UniProtKB-SubCell"/>
</dbReference>
<evidence type="ECO:0000313" key="10">
    <source>
        <dbReference type="Proteomes" id="UP001626550"/>
    </source>
</evidence>
<evidence type="ECO:0000256" key="5">
    <source>
        <dbReference type="ARBA" id="ARBA00023273"/>
    </source>
</evidence>
<comment type="caution">
    <text evidence="9">The sequence shown here is derived from an EMBL/GenBank/DDBJ whole genome shotgun (WGS) entry which is preliminary data.</text>
</comment>
<feature type="coiled-coil region" evidence="7">
    <location>
        <begin position="79"/>
        <end position="151"/>
    </location>
</feature>
<evidence type="ECO:0000259" key="8">
    <source>
        <dbReference type="Pfam" id="PF18383"/>
    </source>
</evidence>
<dbReference type="AlphaFoldDB" id="A0ABD2Q8D4"/>
<keyword evidence="2" id="KW-0970">Cilium biogenesis/degradation</keyword>
<keyword evidence="3 7" id="KW-0175">Coiled coil</keyword>
<evidence type="ECO:0000256" key="6">
    <source>
        <dbReference type="ARBA" id="ARBA00043983"/>
    </source>
</evidence>
<evidence type="ECO:0000256" key="2">
    <source>
        <dbReference type="ARBA" id="ARBA00022794"/>
    </source>
</evidence>
<proteinExistence type="inferred from homology"/>
<dbReference type="Gene3D" id="1.10.418.70">
    <property type="entry name" value="Intraflagellar transport protein 81, N-terminal domain"/>
    <property type="match status" value="1"/>
</dbReference>
<evidence type="ECO:0000256" key="1">
    <source>
        <dbReference type="ARBA" id="ARBA00004138"/>
    </source>
</evidence>
<evidence type="ECO:0000256" key="7">
    <source>
        <dbReference type="SAM" id="Coils"/>
    </source>
</evidence>
<dbReference type="EMBL" id="JBJKFK010000741">
    <property type="protein sequence ID" value="KAL3315487.1"/>
    <property type="molecule type" value="Genomic_DNA"/>
</dbReference>
<dbReference type="PANTHER" id="PTHR15614">
    <property type="entry name" value="INTRAFLAGELLAR TRANSPORT PROTEIN 81 HOMOLOG"/>
    <property type="match status" value="1"/>
</dbReference>
<comment type="subcellular location">
    <subcellularLocation>
        <location evidence="1">Cell projection</location>
        <location evidence="1">Cilium</location>
    </subcellularLocation>
</comment>
<dbReference type="Pfam" id="PF18383">
    <property type="entry name" value="IFT81_CH"/>
    <property type="match status" value="1"/>
</dbReference>
<evidence type="ECO:0000256" key="3">
    <source>
        <dbReference type="ARBA" id="ARBA00023054"/>
    </source>
</evidence>
<keyword evidence="5" id="KW-0966">Cell projection</keyword>
<dbReference type="InterPro" id="IPR041146">
    <property type="entry name" value="IFT81_CH"/>
</dbReference>
<evidence type="ECO:0000313" key="9">
    <source>
        <dbReference type="EMBL" id="KAL3315487.1"/>
    </source>
</evidence>
<keyword evidence="4" id="KW-0969">Cilium</keyword>
<reference evidence="9 10" key="1">
    <citation type="submission" date="2024-11" db="EMBL/GenBank/DDBJ databases">
        <title>Adaptive evolution of stress response genes in parasites aligns with host niche diversity.</title>
        <authorList>
            <person name="Hahn C."/>
            <person name="Resl P."/>
        </authorList>
    </citation>
    <scope>NUCLEOTIDE SEQUENCE [LARGE SCALE GENOMIC DNA]</scope>
    <source>
        <strain evidence="9">EGGRZ-B1_66</strain>
        <tissue evidence="9">Body</tissue>
    </source>
</reference>
<organism evidence="9 10">
    <name type="scientific">Cichlidogyrus casuarinus</name>
    <dbReference type="NCBI Taxonomy" id="1844966"/>
    <lineage>
        <taxon>Eukaryota</taxon>
        <taxon>Metazoa</taxon>
        <taxon>Spiralia</taxon>
        <taxon>Lophotrochozoa</taxon>
        <taxon>Platyhelminthes</taxon>
        <taxon>Monogenea</taxon>
        <taxon>Monopisthocotylea</taxon>
        <taxon>Dactylogyridea</taxon>
        <taxon>Ancyrocephalidae</taxon>
        <taxon>Cichlidogyrus</taxon>
    </lineage>
</organism>
<accession>A0ABD2Q8D4</accession>
<evidence type="ECO:0000256" key="4">
    <source>
        <dbReference type="ARBA" id="ARBA00023069"/>
    </source>
</evidence>
<keyword evidence="10" id="KW-1185">Reference proteome</keyword>
<sequence>MDIREEEREATTMRIVESLRLYRYKLPADTDKLDTFMRSISNGNKNLIYQILNWLLHNTSDLKKRAYLSRFLCKVKVPTEFLQEDVQDLYEEYEHMIENFKEVHKHNESLLIKGNKVTEIKRDIAEMQDEKEQLTRRLLNLDNTIGVLKSQLMEVRSKGLEQNPESLIQRLEQEVRVNQYMVSETLPTDIQNLRQYLDDLSRVASQPVLTQSYLEDIKSQIHDCSEANSRLIERRLKSRQDMGEDKTTLFKQQATIVANKKASVASNLVAMREKSLKGSTGK</sequence>
<dbReference type="InterPro" id="IPR029600">
    <property type="entry name" value="IFT81"/>
</dbReference>
<gene>
    <name evidence="9" type="primary">IFT81</name>
    <name evidence="9" type="ORF">Ciccas_005881</name>
</gene>
<dbReference type="InterPro" id="IPR043016">
    <property type="entry name" value="IFT81_N_sf"/>
</dbReference>
<comment type="similarity">
    <text evidence="6">Belongs to the IFT81 family.</text>
</comment>